<keyword evidence="2" id="KW-0328">Glycosyltransferase</keyword>
<dbReference type="InterPro" id="IPR001296">
    <property type="entry name" value="Glyco_trans_1"/>
</dbReference>
<evidence type="ECO:0000259" key="5">
    <source>
        <dbReference type="Pfam" id="PF13439"/>
    </source>
</evidence>
<feature type="domain" description="Glycosyl transferase family 1" evidence="4">
    <location>
        <begin position="180"/>
        <end position="330"/>
    </location>
</feature>
<evidence type="ECO:0000256" key="2">
    <source>
        <dbReference type="ARBA" id="ARBA00022676"/>
    </source>
</evidence>
<evidence type="ECO:0000256" key="3">
    <source>
        <dbReference type="ARBA" id="ARBA00022679"/>
    </source>
</evidence>
<dbReference type="InterPro" id="IPR028098">
    <property type="entry name" value="Glyco_trans_4-like_N"/>
</dbReference>
<accession>A0A5D9CDZ3</accession>
<gene>
    <name evidence="6" type="ORF">FYJ91_05395</name>
</gene>
<evidence type="ECO:0000259" key="4">
    <source>
        <dbReference type="Pfam" id="PF00534"/>
    </source>
</evidence>
<feature type="domain" description="Glycosyltransferase subfamily 4-like N-terminal" evidence="5">
    <location>
        <begin position="13"/>
        <end position="160"/>
    </location>
</feature>
<dbReference type="Gene3D" id="3.40.50.2000">
    <property type="entry name" value="Glycogen Phosphorylase B"/>
    <property type="match status" value="2"/>
</dbReference>
<dbReference type="PANTHER" id="PTHR12526:SF640">
    <property type="entry name" value="COLANIC ACID BIOSYNTHESIS GLYCOSYLTRANSFERASE WCAL-RELATED"/>
    <property type="match status" value="1"/>
</dbReference>
<sequence>MRIAYVINSVEGGGAALPVPSIAEVLRRTGAEVRLFALTCRDGRALPAMANVGLETIVRGGGEKDHGAALAWLDRQIAEWQPSHLWTSLTRATLLGQIAGLRRRIPVVSWQHAAYLKPANRRLLRTTQRLSRLWIGDSDRVTQLSAERLGIGQERLVTWPIFRADPAAPLARVWSPGETVRIGTLGRLHPVKGYDVLIDALARLKDHPVSHELIIGGDGGERAALETAVRAAGLSNVRFAGYVGDPRGFLADIHLYAQPSRSEGFCVAAHEAMQAGLPVVASAVGEMPNSIAEGQTGWTAFPGDADALTKALRTALSRPERFAPMGMAGRTRVLDRFGPENFEAIGRSIVERMASF</sequence>
<dbReference type="PANTHER" id="PTHR12526">
    <property type="entry name" value="GLYCOSYLTRANSFERASE"/>
    <property type="match status" value="1"/>
</dbReference>
<dbReference type="Pfam" id="PF00534">
    <property type="entry name" value="Glycos_transf_1"/>
    <property type="match status" value="1"/>
</dbReference>
<dbReference type="GO" id="GO:0016757">
    <property type="term" value="F:glycosyltransferase activity"/>
    <property type="evidence" value="ECO:0007669"/>
    <property type="project" value="UniProtKB-KW"/>
</dbReference>
<organism evidence="6 7">
    <name type="scientific">Sphingomonas montanisoli</name>
    <dbReference type="NCBI Taxonomy" id="2606412"/>
    <lineage>
        <taxon>Bacteria</taxon>
        <taxon>Pseudomonadati</taxon>
        <taxon>Pseudomonadota</taxon>
        <taxon>Alphaproteobacteria</taxon>
        <taxon>Sphingomonadales</taxon>
        <taxon>Sphingomonadaceae</taxon>
        <taxon>Sphingomonas</taxon>
    </lineage>
</organism>
<proteinExistence type="inferred from homology"/>
<evidence type="ECO:0000313" key="7">
    <source>
        <dbReference type="Proteomes" id="UP000322077"/>
    </source>
</evidence>
<evidence type="ECO:0000256" key="1">
    <source>
        <dbReference type="ARBA" id="ARBA00009481"/>
    </source>
</evidence>
<dbReference type="EMBL" id="VTOU01000001">
    <property type="protein sequence ID" value="TZG29557.1"/>
    <property type="molecule type" value="Genomic_DNA"/>
</dbReference>
<dbReference type="RefSeq" id="WP_149521213.1">
    <property type="nucleotide sequence ID" value="NZ_VTOU01000001.1"/>
</dbReference>
<dbReference type="Proteomes" id="UP000322077">
    <property type="component" value="Unassembled WGS sequence"/>
</dbReference>
<dbReference type="AlphaFoldDB" id="A0A5D9CDZ3"/>
<keyword evidence="3 6" id="KW-0808">Transferase</keyword>
<protein>
    <submittedName>
        <fullName evidence="6">Glycosyltransferase</fullName>
    </submittedName>
</protein>
<keyword evidence="7" id="KW-1185">Reference proteome</keyword>
<reference evidence="6 7" key="1">
    <citation type="submission" date="2019-08" db="EMBL/GenBank/DDBJ databases">
        <authorList>
            <person name="Wang G."/>
            <person name="Xu Z."/>
        </authorList>
    </citation>
    <scope>NUCLEOTIDE SEQUENCE [LARGE SCALE GENOMIC DNA]</scope>
    <source>
        <strain evidence="6 7">ZX</strain>
    </source>
</reference>
<evidence type="ECO:0000313" key="6">
    <source>
        <dbReference type="EMBL" id="TZG29557.1"/>
    </source>
</evidence>
<dbReference type="SUPFAM" id="SSF53756">
    <property type="entry name" value="UDP-Glycosyltransferase/glycogen phosphorylase"/>
    <property type="match status" value="1"/>
</dbReference>
<comment type="caution">
    <text evidence="6">The sequence shown here is derived from an EMBL/GenBank/DDBJ whole genome shotgun (WGS) entry which is preliminary data.</text>
</comment>
<dbReference type="Pfam" id="PF13439">
    <property type="entry name" value="Glyco_transf_4"/>
    <property type="match status" value="1"/>
</dbReference>
<name>A0A5D9CDZ3_9SPHN</name>
<comment type="similarity">
    <text evidence="1">Belongs to the glycosyltransferase group 1 family. Glycosyltransferase 4 subfamily.</text>
</comment>